<dbReference type="EMBL" id="JBHSXX010000001">
    <property type="protein sequence ID" value="MFC6866491.1"/>
    <property type="molecule type" value="Genomic_DNA"/>
</dbReference>
<comment type="caution">
    <text evidence="1">The sequence shown here is derived from an EMBL/GenBank/DDBJ whole genome shotgun (WGS) entry which is preliminary data.</text>
</comment>
<keyword evidence="1" id="KW-0378">Hydrolase</keyword>
<keyword evidence="2" id="KW-1185">Reference proteome</keyword>
<dbReference type="PANTHER" id="PTHR43434:SF1">
    <property type="entry name" value="PHOSPHOGLYCOLATE PHOSPHATASE"/>
    <property type="match status" value="1"/>
</dbReference>
<dbReference type="PANTHER" id="PTHR43434">
    <property type="entry name" value="PHOSPHOGLYCOLATE PHOSPHATASE"/>
    <property type="match status" value="1"/>
</dbReference>
<dbReference type="Proteomes" id="UP001596337">
    <property type="component" value="Unassembled WGS sequence"/>
</dbReference>
<accession>A0ABW2BU16</accession>
<dbReference type="GO" id="GO:0016787">
    <property type="term" value="F:hydrolase activity"/>
    <property type="evidence" value="ECO:0007669"/>
    <property type="project" value="UniProtKB-KW"/>
</dbReference>
<dbReference type="InterPro" id="IPR036412">
    <property type="entry name" value="HAD-like_sf"/>
</dbReference>
<organism evidence="1 2">
    <name type="scientific">Haloechinothrix salitolerans</name>
    <dbReference type="NCBI Taxonomy" id="926830"/>
    <lineage>
        <taxon>Bacteria</taxon>
        <taxon>Bacillati</taxon>
        <taxon>Actinomycetota</taxon>
        <taxon>Actinomycetes</taxon>
        <taxon>Pseudonocardiales</taxon>
        <taxon>Pseudonocardiaceae</taxon>
        <taxon>Haloechinothrix</taxon>
    </lineage>
</organism>
<protein>
    <submittedName>
        <fullName evidence="1">HAD family hydrolase</fullName>
        <ecNumber evidence="1">3.-.-.-</ecNumber>
    </submittedName>
</protein>
<dbReference type="Pfam" id="PF12710">
    <property type="entry name" value="HAD"/>
    <property type="match status" value="1"/>
</dbReference>
<dbReference type="EC" id="3.-.-.-" evidence="1"/>
<evidence type="ECO:0000313" key="1">
    <source>
        <dbReference type="EMBL" id="MFC6866491.1"/>
    </source>
</evidence>
<dbReference type="SUPFAM" id="SSF56784">
    <property type="entry name" value="HAD-like"/>
    <property type="match status" value="1"/>
</dbReference>
<dbReference type="InterPro" id="IPR023214">
    <property type="entry name" value="HAD_sf"/>
</dbReference>
<name>A0ABW2BU16_9PSEU</name>
<dbReference type="InterPro" id="IPR050155">
    <property type="entry name" value="HAD-like_hydrolase_sf"/>
</dbReference>
<dbReference type="InterPro" id="IPR023198">
    <property type="entry name" value="PGP-like_dom2"/>
</dbReference>
<evidence type="ECO:0000313" key="2">
    <source>
        <dbReference type="Proteomes" id="UP001596337"/>
    </source>
</evidence>
<dbReference type="Gene3D" id="1.10.150.240">
    <property type="entry name" value="Putative phosphatase, domain 2"/>
    <property type="match status" value="1"/>
</dbReference>
<sequence>MSLCVGFDLDMTLIDPRDGMVEIIDALATDTGLPLDSAGFAARLGPPLAIGLRDAGAPEDRIPELVPRFRQLYPDVVVPGTRPMPGALAAIAAVREAGGAVIVVTGKYQPSAELHLRALGVEVDAVIGELFSDTKATALVDYGVSVYVGDHVGDVRGARRAGAVSVAVASGPCGADELANAGADVVLTSLDDFPAWLSEHRAVTR</sequence>
<proteinExistence type="predicted"/>
<dbReference type="RefSeq" id="WP_345395564.1">
    <property type="nucleotide sequence ID" value="NZ_BAABLA010000024.1"/>
</dbReference>
<dbReference type="SFLD" id="SFLDS00003">
    <property type="entry name" value="Haloacid_Dehalogenase"/>
    <property type="match status" value="1"/>
</dbReference>
<dbReference type="SFLD" id="SFLDG01129">
    <property type="entry name" value="C1.5:_HAD__Beta-PGM__Phosphata"/>
    <property type="match status" value="1"/>
</dbReference>
<gene>
    <name evidence="1" type="ORF">ACFQGD_04980</name>
</gene>
<dbReference type="Gene3D" id="3.40.50.1000">
    <property type="entry name" value="HAD superfamily/HAD-like"/>
    <property type="match status" value="1"/>
</dbReference>
<reference evidence="2" key="1">
    <citation type="journal article" date="2019" name="Int. J. Syst. Evol. Microbiol.">
        <title>The Global Catalogue of Microorganisms (GCM) 10K type strain sequencing project: providing services to taxonomists for standard genome sequencing and annotation.</title>
        <authorList>
            <consortium name="The Broad Institute Genomics Platform"/>
            <consortium name="The Broad Institute Genome Sequencing Center for Infectious Disease"/>
            <person name="Wu L."/>
            <person name="Ma J."/>
        </authorList>
    </citation>
    <scope>NUCLEOTIDE SEQUENCE [LARGE SCALE GENOMIC DNA]</scope>
    <source>
        <strain evidence="2">KCTC 32255</strain>
    </source>
</reference>